<comment type="caution">
    <text evidence="3">The sequence shown here is derived from an EMBL/GenBank/DDBJ whole genome shotgun (WGS) entry which is preliminary data.</text>
</comment>
<feature type="region of interest" description="Disordered" evidence="1">
    <location>
        <begin position="147"/>
        <end position="209"/>
    </location>
</feature>
<evidence type="ECO:0000313" key="4">
    <source>
        <dbReference type="Proteomes" id="UP000477980"/>
    </source>
</evidence>
<feature type="signal peptide" evidence="2">
    <location>
        <begin position="1"/>
        <end position="22"/>
    </location>
</feature>
<name>A0A6G1VMJ2_9BACT</name>
<dbReference type="OrthoDB" id="1081826at2"/>
<protein>
    <submittedName>
        <fullName evidence="3">Uncharacterized protein</fullName>
    </submittedName>
</protein>
<reference evidence="3 4" key="1">
    <citation type="submission" date="2019-09" db="EMBL/GenBank/DDBJ databases">
        <title>Distinct polysaccharide growth profiles of human intestinal Prevotella copri isolates.</title>
        <authorList>
            <person name="Fehlner-Peach H."/>
            <person name="Magnabosco C."/>
            <person name="Raghavan V."/>
            <person name="Scher J.U."/>
            <person name="Tett A."/>
            <person name="Cox L.M."/>
            <person name="Gottsegen C."/>
            <person name="Watters A."/>
            <person name="Wiltshire- Gordon J.D."/>
            <person name="Segata N."/>
            <person name="Bonneau R."/>
            <person name="Littman D.R."/>
        </authorList>
    </citation>
    <scope>NUCLEOTIDE SEQUENCE [LARGE SCALE GENOMIC DNA]</scope>
    <source>
        <strain evidence="4">iAA917</strain>
    </source>
</reference>
<gene>
    <name evidence="3" type="ORF">F7D25_09370</name>
</gene>
<keyword evidence="2" id="KW-0732">Signal</keyword>
<proteinExistence type="predicted"/>
<evidence type="ECO:0000256" key="1">
    <source>
        <dbReference type="SAM" id="MobiDB-lite"/>
    </source>
</evidence>
<evidence type="ECO:0000256" key="2">
    <source>
        <dbReference type="SAM" id="SignalP"/>
    </source>
</evidence>
<sequence length="209" mass="24106">MKVLKIALALAIAAISSFTAHAKNDPTTAYMFGFASSFNDSTVYMTSVQRVDSVYLTHKKLFLDNRENYSLQLKEYLESIGAPKRTCIVIFDRNFKKAEKKWTKLHDRYTKQAKAKRLKNGEKPKDLPTPWQMKNIDESKFMFKAVEPSDMEEPKTKAERKAEKKEAKAQLKQKKAEVKSQLKQRKAEVKQKKAELKQKKAEAKKKAEA</sequence>
<organism evidence="3 4">
    <name type="scientific">Segatella copri</name>
    <dbReference type="NCBI Taxonomy" id="165179"/>
    <lineage>
        <taxon>Bacteria</taxon>
        <taxon>Pseudomonadati</taxon>
        <taxon>Bacteroidota</taxon>
        <taxon>Bacteroidia</taxon>
        <taxon>Bacteroidales</taxon>
        <taxon>Prevotellaceae</taxon>
        <taxon>Segatella</taxon>
    </lineage>
</organism>
<dbReference type="RefSeq" id="WP_153090515.1">
    <property type="nucleotide sequence ID" value="NZ_VZAH01000090.1"/>
</dbReference>
<dbReference type="AlphaFoldDB" id="A0A6G1VMJ2"/>
<evidence type="ECO:0000313" key="3">
    <source>
        <dbReference type="EMBL" id="MQP14610.1"/>
    </source>
</evidence>
<feature type="chain" id="PRO_5026119998" evidence="2">
    <location>
        <begin position="23"/>
        <end position="209"/>
    </location>
</feature>
<accession>A0A6G1VMJ2</accession>
<feature type="compositionally biased region" description="Basic and acidic residues" evidence="1">
    <location>
        <begin position="152"/>
        <end position="209"/>
    </location>
</feature>
<dbReference type="Proteomes" id="UP000477980">
    <property type="component" value="Unassembled WGS sequence"/>
</dbReference>
<dbReference type="EMBL" id="VZAH01000090">
    <property type="protein sequence ID" value="MQP14610.1"/>
    <property type="molecule type" value="Genomic_DNA"/>
</dbReference>